<protein>
    <submittedName>
        <fullName evidence="1">Uncharacterized protein</fullName>
    </submittedName>
</protein>
<dbReference type="AlphaFoldDB" id="A0A078BAG3"/>
<sequence length="55" mass="6112">MQKLFRRNAIDTKQKQFGVKDVLYGVGLVANLAMSKQVVSYAKVSPKTEDGLLLN</sequence>
<dbReference type="InParanoid" id="A0A078BAG3"/>
<accession>A0A078BAG3</accession>
<dbReference type="Proteomes" id="UP000039865">
    <property type="component" value="Unassembled WGS sequence"/>
</dbReference>
<proteinExistence type="predicted"/>
<keyword evidence="2" id="KW-1185">Reference proteome</keyword>
<dbReference type="EMBL" id="CCKQ01018291">
    <property type="protein sequence ID" value="CDW90247.1"/>
    <property type="molecule type" value="Genomic_DNA"/>
</dbReference>
<organism evidence="1 2">
    <name type="scientific">Stylonychia lemnae</name>
    <name type="common">Ciliate</name>
    <dbReference type="NCBI Taxonomy" id="5949"/>
    <lineage>
        <taxon>Eukaryota</taxon>
        <taxon>Sar</taxon>
        <taxon>Alveolata</taxon>
        <taxon>Ciliophora</taxon>
        <taxon>Intramacronucleata</taxon>
        <taxon>Spirotrichea</taxon>
        <taxon>Stichotrichia</taxon>
        <taxon>Sporadotrichida</taxon>
        <taxon>Oxytrichidae</taxon>
        <taxon>Stylonychinae</taxon>
        <taxon>Stylonychia</taxon>
    </lineage>
</organism>
<evidence type="ECO:0000313" key="2">
    <source>
        <dbReference type="Proteomes" id="UP000039865"/>
    </source>
</evidence>
<gene>
    <name evidence="1" type="primary">Contig17280.g18402</name>
    <name evidence="1" type="ORF">STYLEM_19388</name>
</gene>
<reference evidence="1 2" key="1">
    <citation type="submission" date="2014-06" db="EMBL/GenBank/DDBJ databases">
        <authorList>
            <person name="Swart Estienne"/>
        </authorList>
    </citation>
    <scope>NUCLEOTIDE SEQUENCE [LARGE SCALE GENOMIC DNA]</scope>
    <source>
        <strain evidence="1 2">130c</strain>
    </source>
</reference>
<name>A0A078BAG3_STYLE</name>
<evidence type="ECO:0000313" key="1">
    <source>
        <dbReference type="EMBL" id="CDW90247.1"/>
    </source>
</evidence>